<accession>A0ABN2CQV9</accession>
<comment type="caution">
    <text evidence="2">The sequence shown here is derived from an EMBL/GenBank/DDBJ whole genome shotgun (WGS) entry which is preliminary data.</text>
</comment>
<feature type="transmembrane region" description="Helical" evidence="1">
    <location>
        <begin position="290"/>
        <end position="309"/>
    </location>
</feature>
<feature type="transmembrane region" description="Helical" evidence="1">
    <location>
        <begin position="62"/>
        <end position="80"/>
    </location>
</feature>
<feature type="transmembrane region" description="Helical" evidence="1">
    <location>
        <begin position="100"/>
        <end position="120"/>
    </location>
</feature>
<organism evidence="2 3">
    <name type="scientific">Dactylosporangium maewongense</name>
    <dbReference type="NCBI Taxonomy" id="634393"/>
    <lineage>
        <taxon>Bacteria</taxon>
        <taxon>Bacillati</taxon>
        <taxon>Actinomycetota</taxon>
        <taxon>Actinomycetes</taxon>
        <taxon>Micromonosporales</taxon>
        <taxon>Micromonosporaceae</taxon>
        <taxon>Dactylosporangium</taxon>
    </lineage>
</organism>
<evidence type="ECO:0000313" key="3">
    <source>
        <dbReference type="Proteomes" id="UP001501470"/>
    </source>
</evidence>
<feature type="transmembrane region" description="Helical" evidence="1">
    <location>
        <begin position="37"/>
        <end position="55"/>
    </location>
</feature>
<protein>
    <recommendedName>
        <fullName evidence="4">DUF998 domain-containing protein</fullName>
    </recommendedName>
</protein>
<sequence length="326" mass="34340">MGAFIRKMAPVAGLLVLAPFVGEYLLGNISVRELAALPFLVPMYGAGALLIREVVRRAGFGWPAVLLLGAAYGVIEAGLADQSMFNPAFEGHDFQSVTPVPALGISALHSMAFIVGHAVWSTTLPIALVEHLTPGRRRTPWLGPVGLVVTALAYLGGLWIIFKELHDSSGFLATPAQLTGAAVVAALLVVAAFLTRRPGPRGAGGWVPKAWLAGAGGFVLSGAFVAVPESWAGVWIGVALLGLAAVVVSRLARSPRWTHGRHIALVGGVLLTYAWLGFVLTWLVQPDDQVRWWGNAGFALAAVALLTWCGRVQRKPSADSGQVQRG</sequence>
<feature type="transmembrane region" description="Helical" evidence="1">
    <location>
        <begin position="206"/>
        <end position="226"/>
    </location>
</feature>
<feature type="transmembrane region" description="Helical" evidence="1">
    <location>
        <begin position="141"/>
        <end position="162"/>
    </location>
</feature>
<keyword evidence="1" id="KW-0812">Transmembrane</keyword>
<dbReference type="EMBL" id="BAAAQD010000032">
    <property type="protein sequence ID" value="GAA1562812.1"/>
    <property type="molecule type" value="Genomic_DNA"/>
</dbReference>
<dbReference type="Proteomes" id="UP001501470">
    <property type="component" value="Unassembled WGS sequence"/>
</dbReference>
<feature type="transmembrane region" description="Helical" evidence="1">
    <location>
        <begin position="263"/>
        <end position="284"/>
    </location>
</feature>
<dbReference type="RefSeq" id="WP_344512368.1">
    <property type="nucleotide sequence ID" value="NZ_BAAAQD010000032.1"/>
</dbReference>
<evidence type="ECO:0000256" key="1">
    <source>
        <dbReference type="SAM" id="Phobius"/>
    </source>
</evidence>
<evidence type="ECO:0000313" key="2">
    <source>
        <dbReference type="EMBL" id="GAA1562812.1"/>
    </source>
</evidence>
<proteinExistence type="predicted"/>
<reference evidence="2 3" key="1">
    <citation type="journal article" date="2019" name="Int. J. Syst. Evol. Microbiol.">
        <title>The Global Catalogue of Microorganisms (GCM) 10K type strain sequencing project: providing services to taxonomists for standard genome sequencing and annotation.</title>
        <authorList>
            <consortium name="The Broad Institute Genomics Platform"/>
            <consortium name="The Broad Institute Genome Sequencing Center for Infectious Disease"/>
            <person name="Wu L."/>
            <person name="Ma J."/>
        </authorList>
    </citation>
    <scope>NUCLEOTIDE SEQUENCE [LARGE SCALE GENOMIC DNA]</scope>
    <source>
        <strain evidence="2 3">JCM 15933</strain>
    </source>
</reference>
<evidence type="ECO:0008006" key="4">
    <source>
        <dbReference type="Google" id="ProtNLM"/>
    </source>
</evidence>
<keyword evidence="1" id="KW-0472">Membrane</keyword>
<feature type="transmembrane region" description="Helical" evidence="1">
    <location>
        <begin position="174"/>
        <end position="194"/>
    </location>
</feature>
<name>A0ABN2CQV9_9ACTN</name>
<gene>
    <name evidence="2" type="ORF">GCM10009827_100460</name>
</gene>
<keyword evidence="1" id="KW-1133">Transmembrane helix</keyword>
<keyword evidence="3" id="KW-1185">Reference proteome</keyword>
<feature type="transmembrane region" description="Helical" evidence="1">
    <location>
        <begin position="232"/>
        <end position="251"/>
    </location>
</feature>